<dbReference type="RefSeq" id="XP_002115988.1">
    <property type="nucleotide sequence ID" value="XM_002115952.1"/>
</dbReference>
<protein>
    <recommendedName>
        <fullName evidence="2">Arrestin C-terminal-like domain-containing protein</fullName>
    </recommendedName>
</protein>
<feature type="domain" description="Arrestin C-terminal-like" evidence="2">
    <location>
        <begin position="106"/>
        <end position="237"/>
    </location>
</feature>
<dbReference type="GO" id="GO:0005737">
    <property type="term" value="C:cytoplasm"/>
    <property type="evidence" value="ECO:0000318"/>
    <property type="project" value="GO_Central"/>
</dbReference>
<dbReference type="Proteomes" id="UP000009022">
    <property type="component" value="Unassembled WGS sequence"/>
</dbReference>
<reference evidence="3 4" key="1">
    <citation type="journal article" date="2008" name="Nature">
        <title>The Trichoplax genome and the nature of placozoans.</title>
        <authorList>
            <person name="Srivastava M."/>
            <person name="Begovic E."/>
            <person name="Chapman J."/>
            <person name="Putnam N.H."/>
            <person name="Hellsten U."/>
            <person name="Kawashima T."/>
            <person name="Kuo A."/>
            <person name="Mitros T."/>
            <person name="Salamov A."/>
            <person name="Carpenter M.L."/>
            <person name="Signorovitch A.Y."/>
            <person name="Moreno M.A."/>
            <person name="Kamm K."/>
            <person name="Grimwood J."/>
            <person name="Schmutz J."/>
            <person name="Shapiro H."/>
            <person name="Grigoriev I.V."/>
            <person name="Buss L.W."/>
            <person name="Schierwater B."/>
            <person name="Dellaporta S.L."/>
            <person name="Rokhsar D.S."/>
        </authorList>
    </citation>
    <scope>NUCLEOTIDE SEQUENCE [LARGE SCALE GENOMIC DNA]</scope>
    <source>
        <strain evidence="3 4">Grell-BS-1999</strain>
    </source>
</reference>
<dbReference type="GO" id="GO:0015031">
    <property type="term" value="P:protein transport"/>
    <property type="evidence" value="ECO:0000318"/>
    <property type="project" value="GO_Central"/>
</dbReference>
<organism evidence="3 4">
    <name type="scientific">Trichoplax adhaerens</name>
    <name type="common">Trichoplax reptans</name>
    <dbReference type="NCBI Taxonomy" id="10228"/>
    <lineage>
        <taxon>Eukaryota</taxon>
        <taxon>Metazoa</taxon>
        <taxon>Placozoa</taxon>
        <taxon>Uniplacotomia</taxon>
        <taxon>Trichoplacea</taxon>
        <taxon>Trichoplacidae</taxon>
        <taxon>Trichoplax</taxon>
    </lineage>
</organism>
<dbReference type="AlphaFoldDB" id="B3S6X7"/>
<comment type="similarity">
    <text evidence="1">Belongs to the arrestin family.</text>
</comment>
<keyword evidence="4" id="KW-1185">Reference proteome</keyword>
<dbReference type="SUPFAM" id="SSF81296">
    <property type="entry name" value="E set domains"/>
    <property type="match status" value="2"/>
</dbReference>
<dbReference type="KEGG" id="tad:TRIADDRAFT_59966"/>
<dbReference type="CTD" id="6757283"/>
<dbReference type="HOGENOM" id="CLU_951002_0_0_1"/>
<dbReference type="Pfam" id="PF02752">
    <property type="entry name" value="Arrestin_C"/>
    <property type="match status" value="1"/>
</dbReference>
<dbReference type="PhylomeDB" id="B3S6X7"/>
<evidence type="ECO:0000259" key="2">
    <source>
        <dbReference type="SMART" id="SM01017"/>
    </source>
</evidence>
<evidence type="ECO:0000256" key="1">
    <source>
        <dbReference type="ARBA" id="ARBA00005298"/>
    </source>
</evidence>
<dbReference type="GeneID" id="6757283"/>
<dbReference type="OrthoDB" id="2333384at2759"/>
<dbReference type="eggNOG" id="KOG3780">
    <property type="taxonomic scope" value="Eukaryota"/>
</dbReference>
<dbReference type="SMART" id="SM01017">
    <property type="entry name" value="Arrestin_C"/>
    <property type="match status" value="1"/>
</dbReference>
<dbReference type="Gene3D" id="2.60.40.640">
    <property type="match status" value="2"/>
</dbReference>
<dbReference type="PANTHER" id="PTHR11188">
    <property type="entry name" value="ARRESTIN DOMAIN CONTAINING PROTEIN"/>
    <property type="match status" value="1"/>
</dbReference>
<dbReference type="InterPro" id="IPR011022">
    <property type="entry name" value="Arrestin_C-like"/>
</dbReference>
<dbReference type="Pfam" id="PF00339">
    <property type="entry name" value="Arrestin_N"/>
    <property type="match status" value="1"/>
</dbReference>
<dbReference type="InterPro" id="IPR011021">
    <property type="entry name" value="Arrestin-like_N"/>
</dbReference>
<dbReference type="InterPro" id="IPR014756">
    <property type="entry name" value="Ig_E-set"/>
</dbReference>
<name>B3S6X7_TRIAD</name>
<dbReference type="InParanoid" id="B3S6X7"/>
<evidence type="ECO:0000313" key="3">
    <source>
        <dbReference type="EMBL" id="EDV21388.1"/>
    </source>
</evidence>
<evidence type="ECO:0000313" key="4">
    <source>
        <dbReference type="Proteomes" id="UP000009022"/>
    </source>
</evidence>
<sequence length="293" mass="33028">MKILIPIGNFADDQKPIRHDILTAGHHRFPFAFVLPEEGLPSSVKAGSTFTINYQISATIVFPHRPSYTVHQSFFIFEVVDVNLPRYVKSSKTDTKEIKISKLCCLHGSIRITASTNHVGFRPGEPVCMNVRVQNNSHKIIRYLRAKLIQIVEIKAKLKQFNRTIEHICSEKHSIKSIVQDEELIWEKEPLQIPSVPPTVNSCPAISINYAVEIQAVLPRKYHLVVRIPITIGTVRLFINTSASVTAYRSGVDTNCRLDGSESVKQQLKGTISDAVAFKDVELDFNERRQASL</sequence>
<gene>
    <name evidence="3" type="ORF">TRIADDRAFT_59966</name>
</gene>
<accession>B3S6X7</accession>
<dbReference type="PANTHER" id="PTHR11188:SF17">
    <property type="entry name" value="FI21816P1"/>
    <property type="match status" value="1"/>
</dbReference>
<proteinExistence type="inferred from homology"/>
<dbReference type="InterPro" id="IPR050357">
    <property type="entry name" value="Arrestin_domain-protein"/>
</dbReference>
<dbReference type="EMBL" id="DS985253">
    <property type="protein sequence ID" value="EDV21388.1"/>
    <property type="molecule type" value="Genomic_DNA"/>
</dbReference>
<dbReference type="InterPro" id="IPR014752">
    <property type="entry name" value="Arrestin-like_C"/>
</dbReference>